<dbReference type="EMBL" id="JAWWNJ010000070">
    <property type="protein sequence ID" value="KAK7007543.1"/>
    <property type="molecule type" value="Genomic_DNA"/>
</dbReference>
<accession>A0AAW0ADY8</accession>
<sequence length="285" mass="32528">VREAYDTATKLIKDAKTITGPIANTIARIDADHLASAFTMVVKAGLKGFIPDVEGPVQSHYNQLHRHVAVSAFRFLFRSHALYTFEINEDYANNVSFLNDVYDNFVYGTLAQNTKKERRDPGSLDKSITNSVAYKARNRLTKLRFQAGRRLQLRKPVQRMIAIKEAHSDDEHVGKTRYVRDKPGRNPTVARFFLQELDPEAERYRRAHKPLTHKLNRKRGPPLRAASELSEVLSADVPIDYFTPVYYNSLSLRERARYAKGGVAFPLAKYAFAPEHAEWRALVVI</sequence>
<keyword evidence="2" id="KW-1185">Reference proteome</keyword>
<protein>
    <submittedName>
        <fullName evidence="1">Uncharacterized protein</fullName>
    </submittedName>
</protein>
<organism evidence="1 2">
    <name type="scientific">Favolaschia claudopus</name>
    <dbReference type="NCBI Taxonomy" id="2862362"/>
    <lineage>
        <taxon>Eukaryota</taxon>
        <taxon>Fungi</taxon>
        <taxon>Dikarya</taxon>
        <taxon>Basidiomycota</taxon>
        <taxon>Agaricomycotina</taxon>
        <taxon>Agaricomycetes</taxon>
        <taxon>Agaricomycetidae</taxon>
        <taxon>Agaricales</taxon>
        <taxon>Marasmiineae</taxon>
        <taxon>Mycenaceae</taxon>
        <taxon>Favolaschia</taxon>
    </lineage>
</organism>
<proteinExistence type="predicted"/>
<evidence type="ECO:0000313" key="2">
    <source>
        <dbReference type="Proteomes" id="UP001362999"/>
    </source>
</evidence>
<comment type="caution">
    <text evidence="1">The sequence shown here is derived from an EMBL/GenBank/DDBJ whole genome shotgun (WGS) entry which is preliminary data.</text>
</comment>
<reference evidence="1 2" key="1">
    <citation type="journal article" date="2024" name="J Genomics">
        <title>Draft genome sequencing and assembly of Favolaschia claudopus CIRM-BRFM 2984 isolated from oak limbs.</title>
        <authorList>
            <person name="Navarro D."/>
            <person name="Drula E."/>
            <person name="Chaduli D."/>
            <person name="Cazenave R."/>
            <person name="Ahrendt S."/>
            <person name="Wang J."/>
            <person name="Lipzen A."/>
            <person name="Daum C."/>
            <person name="Barry K."/>
            <person name="Grigoriev I.V."/>
            <person name="Favel A."/>
            <person name="Rosso M.N."/>
            <person name="Martin F."/>
        </authorList>
    </citation>
    <scope>NUCLEOTIDE SEQUENCE [LARGE SCALE GENOMIC DNA]</scope>
    <source>
        <strain evidence="1 2">CIRM-BRFM 2984</strain>
    </source>
</reference>
<gene>
    <name evidence="1" type="ORF">R3P38DRAFT_2553003</name>
</gene>
<feature type="non-terminal residue" evidence="1">
    <location>
        <position position="1"/>
    </location>
</feature>
<evidence type="ECO:0000313" key="1">
    <source>
        <dbReference type="EMBL" id="KAK7007543.1"/>
    </source>
</evidence>
<name>A0AAW0ADY8_9AGAR</name>
<dbReference type="Proteomes" id="UP001362999">
    <property type="component" value="Unassembled WGS sequence"/>
</dbReference>
<dbReference type="AlphaFoldDB" id="A0AAW0ADY8"/>